<name>A0A7J7J5T3_BUGNE</name>
<comment type="caution">
    <text evidence="4">The sequence shown here is derived from an EMBL/GenBank/DDBJ whole genome shotgun (WGS) entry which is preliminary data.</text>
</comment>
<evidence type="ECO:0008006" key="6">
    <source>
        <dbReference type="Google" id="ProtNLM"/>
    </source>
</evidence>
<dbReference type="PROSITE" id="PS50222">
    <property type="entry name" value="EF_HAND_2"/>
    <property type="match status" value="1"/>
</dbReference>
<feature type="chain" id="PRO_5029665226" description="KDM8" evidence="1">
    <location>
        <begin position="22"/>
        <end position="391"/>
    </location>
</feature>
<dbReference type="PROSITE" id="PS00018">
    <property type="entry name" value="EF_HAND_1"/>
    <property type="match status" value="1"/>
</dbReference>
<dbReference type="InterPro" id="IPR041667">
    <property type="entry name" value="Cupin_8"/>
</dbReference>
<dbReference type="InterPro" id="IPR018247">
    <property type="entry name" value="EF_Hand_1_Ca_BS"/>
</dbReference>
<protein>
    <recommendedName>
        <fullName evidence="6">KDM8</fullName>
    </recommendedName>
</protein>
<dbReference type="GO" id="GO:0005509">
    <property type="term" value="F:calcium ion binding"/>
    <property type="evidence" value="ECO:0007669"/>
    <property type="project" value="InterPro"/>
</dbReference>
<dbReference type="PANTHER" id="PTHR12461">
    <property type="entry name" value="HYPOXIA-INDUCIBLE FACTOR 1 ALPHA INHIBITOR-RELATED"/>
    <property type="match status" value="1"/>
</dbReference>
<dbReference type="Pfam" id="PF13621">
    <property type="entry name" value="Cupin_8"/>
    <property type="match status" value="1"/>
</dbReference>
<dbReference type="Proteomes" id="UP000593567">
    <property type="component" value="Unassembled WGS sequence"/>
</dbReference>
<evidence type="ECO:0000256" key="1">
    <source>
        <dbReference type="SAM" id="SignalP"/>
    </source>
</evidence>
<evidence type="ECO:0000313" key="4">
    <source>
        <dbReference type="EMBL" id="KAF6021237.1"/>
    </source>
</evidence>
<dbReference type="SMART" id="SM00558">
    <property type="entry name" value="JmjC"/>
    <property type="match status" value="1"/>
</dbReference>
<keyword evidence="1" id="KW-0732">Signal</keyword>
<reference evidence="4" key="1">
    <citation type="submission" date="2020-06" db="EMBL/GenBank/DDBJ databases">
        <title>Draft genome of Bugula neritina, a colonial animal packing powerful symbionts and potential medicines.</title>
        <authorList>
            <person name="Rayko M."/>
        </authorList>
    </citation>
    <scope>NUCLEOTIDE SEQUENCE [LARGE SCALE GENOMIC DNA]</scope>
    <source>
        <strain evidence="4">Kwan_BN1</strain>
    </source>
</reference>
<proteinExistence type="predicted"/>
<keyword evidence="5" id="KW-1185">Reference proteome</keyword>
<evidence type="ECO:0000259" key="3">
    <source>
        <dbReference type="PROSITE" id="PS51184"/>
    </source>
</evidence>
<organism evidence="4 5">
    <name type="scientific">Bugula neritina</name>
    <name type="common">Brown bryozoan</name>
    <name type="synonym">Sertularia neritina</name>
    <dbReference type="NCBI Taxonomy" id="10212"/>
    <lineage>
        <taxon>Eukaryota</taxon>
        <taxon>Metazoa</taxon>
        <taxon>Spiralia</taxon>
        <taxon>Lophotrochozoa</taxon>
        <taxon>Bryozoa</taxon>
        <taxon>Gymnolaemata</taxon>
        <taxon>Cheilostomatida</taxon>
        <taxon>Flustrina</taxon>
        <taxon>Buguloidea</taxon>
        <taxon>Bugulidae</taxon>
        <taxon>Bugula</taxon>
    </lineage>
</organism>
<evidence type="ECO:0000259" key="2">
    <source>
        <dbReference type="PROSITE" id="PS50222"/>
    </source>
</evidence>
<dbReference type="InterPro" id="IPR002048">
    <property type="entry name" value="EF_hand_dom"/>
</dbReference>
<dbReference type="PROSITE" id="PS51184">
    <property type="entry name" value="JMJC"/>
    <property type="match status" value="1"/>
</dbReference>
<dbReference type="PANTHER" id="PTHR12461:SF18">
    <property type="entry name" value="JMJC DOMAIN-CONTAINING PROTEIN"/>
    <property type="match status" value="1"/>
</dbReference>
<feature type="signal peptide" evidence="1">
    <location>
        <begin position="1"/>
        <end position="21"/>
    </location>
</feature>
<feature type="domain" description="EF-hand" evidence="2">
    <location>
        <begin position="328"/>
        <end position="363"/>
    </location>
</feature>
<gene>
    <name evidence="4" type="ORF">EB796_020455</name>
</gene>
<feature type="domain" description="JmjC" evidence="3">
    <location>
        <begin position="120"/>
        <end position="279"/>
    </location>
</feature>
<dbReference type="OrthoDB" id="415358at2759"/>
<accession>A0A7J7J5T3</accession>
<dbReference type="InterPro" id="IPR003347">
    <property type="entry name" value="JmjC_dom"/>
</dbReference>
<dbReference type="Gene3D" id="2.60.120.650">
    <property type="entry name" value="Cupin"/>
    <property type="match status" value="1"/>
</dbReference>
<dbReference type="SUPFAM" id="SSF51197">
    <property type="entry name" value="Clavaminate synthase-like"/>
    <property type="match status" value="1"/>
</dbReference>
<dbReference type="AlphaFoldDB" id="A0A7J7J5T3"/>
<evidence type="ECO:0000313" key="5">
    <source>
        <dbReference type="Proteomes" id="UP000593567"/>
    </source>
</evidence>
<dbReference type="EMBL" id="VXIV02003086">
    <property type="protein sequence ID" value="KAF6021237.1"/>
    <property type="molecule type" value="Genomic_DNA"/>
</dbReference>
<sequence>MAIHIALVCSLLLSIPRTPVAETKIAFGAANPPSIHVAIVRNERSLSTKKFFTTFVSEQIPVLFKAAILNSPAYRLWTDEYFMKLSGIPDNHTVLAESKKKENRTYPTVRMPFKKFVSVYNTTDQYMVESVPPFLRKDYMLPHHLQCEQLMKEIVVETVMWYSSGGTSSVVHTDSVENMNCLVAGIKKFVFVSPEHADKVLFDHPEGAYSGIDVDDVDYTKYPGLADVRFMHADLEPGDCLYIPFNWIHQVRSYNRNIAVNIWWNSFKNKAIDLEKCDKKFDPALTLDNVVTTGMDGLESSPEIIRCLVPAIYIMKDPEFVGTPEHDRTLTILEKMFELIDVDGDGKVDAMDLEALPESRWTEVSVYFKEIYAIEKKWEDTEEEEEVHDEL</sequence>